<sequence>MTTLMRICMQSLLKMVNSFIGMCGLATILYAFWMIRIWNRQVNDSYHPAPWFMYTILGLGAILCAITCWGHIAAETANGCCLYCYLVFVVMVLMLEGAVTMDVLLNPKWEEVHHNHDFPIKLCPFAVYNLALAWLPFSNDRFWSYQDFPQDPSGNLHKLRDFIKENIDMCKCVGLSILSVQGLSMVLAVILLFLGPNEISYDNDEEYTPEGVPLLKNYYSNQSSFLFGSKIDAWNKKHVNMRPIHSSITWQL</sequence>
<gene>
    <name evidence="6" type="ORF">OSB04_021788</name>
</gene>
<name>A0AA38WEI1_9ASTR</name>
<feature type="transmembrane region" description="Helical" evidence="5">
    <location>
        <begin position="80"/>
        <end position="98"/>
    </location>
</feature>
<feature type="transmembrane region" description="Helical" evidence="5">
    <location>
        <begin position="52"/>
        <end position="73"/>
    </location>
</feature>
<feature type="transmembrane region" description="Helical" evidence="5">
    <location>
        <begin position="172"/>
        <end position="194"/>
    </location>
</feature>
<comment type="subcellular location">
    <subcellularLocation>
        <location evidence="1">Membrane</location>
        <topology evidence="1">Multi-pass membrane protein</topology>
    </subcellularLocation>
</comment>
<evidence type="ECO:0008006" key="8">
    <source>
        <dbReference type="Google" id="ProtNLM"/>
    </source>
</evidence>
<dbReference type="Proteomes" id="UP001172457">
    <property type="component" value="Chromosome 5"/>
</dbReference>
<evidence type="ECO:0000313" key="7">
    <source>
        <dbReference type="Proteomes" id="UP001172457"/>
    </source>
</evidence>
<evidence type="ECO:0000256" key="2">
    <source>
        <dbReference type="ARBA" id="ARBA00022692"/>
    </source>
</evidence>
<keyword evidence="7" id="KW-1185">Reference proteome</keyword>
<evidence type="ECO:0000256" key="4">
    <source>
        <dbReference type="ARBA" id="ARBA00023136"/>
    </source>
</evidence>
<feature type="transmembrane region" description="Helical" evidence="5">
    <location>
        <begin position="118"/>
        <end position="137"/>
    </location>
</feature>
<protein>
    <recommendedName>
        <fullName evidence="8">Tetraspanin</fullName>
    </recommendedName>
</protein>
<evidence type="ECO:0000256" key="3">
    <source>
        <dbReference type="ARBA" id="ARBA00022989"/>
    </source>
</evidence>
<proteinExistence type="predicted"/>
<dbReference type="EMBL" id="JARYMX010000005">
    <property type="protein sequence ID" value="KAJ9549245.1"/>
    <property type="molecule type" value="Genomic_DNA"/>
</dbReference>
<feature type="transmembrane region" description="Helical" evidence="5">
    <location>
        <begin position="12"/>
        <end position="32"/>
    </location>
</feature>
<keyword evidence="4 5" id="KW-0472">Membrane</keyword>
<evidence type="ECO:0000256" key="5">
    <source>
        <dbReference type="SAM" id="Phobius"/>
    </source>
</evidence>
<evidence type="ECO:0000313" key="6">
    <source>
        <dbReference type="EMBL" id="KAJ9549245.1"/>
    </source>
</evidence>
<comment type="caution">
    <text evidence="6">The sequence shown here is derived from an EMBL/GenBank/DDBJ whole genome shotgun (WGS) entry which is preliminary data.</text>
</comment>
<dbReference type="GO" id="GO:0016020">
    <property type="term" value="C:membrane"/>
    <property type="evidence" value="ECO:0007669"/>
    <property type="project" value="UniProtKB-SubCell"/>
</dbReference>
<accession>A0AA38WEI1</accession>
<reference evidence="6" key="1">
    <citation type="submission" date="2023-03" db="EMBL/GenBank/DDBJ databases">
        <title>Chromosome-scale reference genome and RAD-based genetic map of yellow starthistle (Centaurea solstitialis) reveal putative structural variation and QTLs associated with invader traits.</title>
        <authorList>
            <person name="Reatini B."/>
            <person name="Cang F.A."/>
            <person name="Jiang Q."/>
            <person name="Mckibben M.T.W."/>
            <person name="Barker M.S."/>
            <person name="Rieseberg L.H."/>
            <person name="Dlugosch K.M."/>
        </authorList>
    </citation>
    <scope>NUCLEOTIDE SEQUENCE</scope>
    <source>
        <strain evidence="6">CAN-66</strain>
        <tissue evidence="6">Leaf</tissue>
    </source>
</reference>
<dbReference type="Pfam" id="PF00335">
    <property type="entry name" value="Tetraspanin"/>
    <property type="match status" value="1"/>
</dbReference>
<keyword evidence="3 5" id="KW-1133">Transmembrane helix</keyword>
<evidence type="ECO:0000256" key="1">
    <source>
        <dbReference type="ARBA" id="ARBA00004141"/>
    </source>
</evidence>
<keyword evidence="2 5" id="KW-0812">Transmembrane</keyword>
<dbReference type="AlphaFoldDB" id="A0AA38WEI1"/>
<dbReference type="InterPro" id="IPR018499">
    <property type="entry name" value="Tetraspanin/Peripherin"/>
</dbReference>
<organism evidence="6 7">
    <name type="scientific">Centaurea solstitialis</name>
    <name type="common">yellow star-thistle</name>
    <dbReference type="NCBI Taxonomy" id="347529"/>
    <lineage>
        <taxon>Eukaryota</taxon>
        <taxon>Viridiplantae</taxon>
        <taxon>Streptophyta</taxon>
        <taxon>Embryophyta</taxon>
        <taxon>Tracheophyta</taxon>
        <taxon>Spermatophyta</taxon>
        <taxon>Magnoliopsida</taxon>
        <taxon>eudicotyledons</taxon>
        <taxon>Gunneridae</taxon>
        <taxon>Pentapetalae</taxon>
        <taxon>asterids</taxon>
        <taxon>campanulids</taxon>
        <taxon>Asterales</taxon>
        <taxon>Asteraceae</taxon>
        <taxon>Carduoideae</taxon>
        <taxon>Cardueae</taxon>
        <taxon>Centaureinae</taxon>
        <taxon>Centaurea</taxon>
    </lineage>
</organism>